<dbReference type="GO" id="GO:0004347">
    <property type="term" value="F:glucose-6-phosphate isomerase activity"/>
    <property type="evidence" value="ECO:0007669"/>
    <property type="project" value="InterPro"/>
</dbReference>
<dbReference type="Gene3D" id="3.40.50.10490">
    <property type="entry name" value="Glucose-6-phosphate isomerase like protein, domain 1"/>
    <property type="match status" value="2"/>
</dbReference>
<dbReference type="EMBL" id="PFAH01000010">
    <property type="protein sequence ID" value="PIR97713.1"/>
    <property type="molecule type" value="Genomic_DNA"/>
</dbReference>
<evidence type="ECO:0000313" key="5">
    <source>
        <dbReference type="Proteomes" id="UP000231466"/>
    </source>
</evidence>
<proteinExistence type="inferred from homology"/>
<dbReference type="InterPro" id="IPR001347">
    <property type="entry name" value="SIS_dom"/>
</dbReference>
<organism evidence="4 5">
    <name type="scientific">Candidatus Colwellbacteria bacterium CG10_big_fil_rev_8_21_14_0_10_42_22</name>
    <dbReference type="NCBI Taxonomy" id="1974540"/>
    <lineage>
        <taxon>Bacteria</taxon>
        <taxon>Candidatus Colwelliibacteriota</taxon>
    </lineage>
</organism>
<protein>
    <submittedName>
        <fullName evidence="4">Bifunctional phosphoglucose/phosphomannose isomerase</fullName>
    </submittedName>
</protein>
<dbReference type="GO" id="GO:0004476">
    <property type="term" value="F:mannose-6-phosphate isomerase activity"/>
    <property type="evidence" value="ECO:0007669"/>
    <property type="project" value="InterPro"/>
</dbReference>
<sequence>MIEKDIREFSKQFAYKPEIGNANKLGDFETIVIGGMGGSGLVAGILRALKPGLDIVAHHEYGLPTFVKKDASKRLFIAISHSGNTEETLDFCRSAIDNNFSTAIIASGGKLLELAKKKGLPYIDLPGDDIQPRMALGYMLRAMLKLLGEDELFEEVGSLVKILDAGQREEDGRELADKLFKKIPVIYASRANQILAYNWKIKLNETGKIPAFYNTFPELNHNEMNGFDIQNSNKELSSQIHFIFLRDKDDYSRTKKRMDVLEKMYGERRLDVENVVVKGDTKLERIFNTLILGDWFSFYTAKKYGTEPEQVPMVEEFKKFIQ</sequence>
<dbReference type="GO" id="GO:1901135">
    <property type="term" value="P:carbohydrate derivative metabolic process"/>
    <property type="evidence" value="ECO:0007669"/>
    <property type="project" value="InterPro"/>
</dbReference>
<dbReference type="CDD" id="cd05637">
    <property type="entry name" value="SIS_PGI_PMI_2"/>
    <property type="match status" value="1"/>
</dbReference>
<evidence type="ECO:0000259" key="3">
    <source>
        <dbReference type="PROSITE" id="PS51464"/>
    </source>
</evidence>
<accession>A0A2H0VF69</accession>
<feature type="domain" description="SIS" evidence="3">
    <location>
        <begin position="21"/>
        <end position="154"/>
    </location>
</feature>
<comment type="caution">
    <text evidence="4">The sequence shown here is derived from an EMBL/GenBank/DDBJ whole genome shotgun (WGS) entry which is preliminary data.</text>
</comment>
<name>A0A2H0VF69_9BACT</name>
<dbReference type="Proteomes" id="UP000231466">
    <property type="component" value="Unassembled WGS sequence"/>
</dbReference>
<evidence type="ECO:0000313" key="4">
    <source>
        <dbReference type="EMBL" id="PIR97713.1"/>
    </source>
</evidence>
<evidence type="ECO:0000256" key="2">
    <source>
        <dbReference type="ARBA" id="ARBA00023235"/>
    </source>
</evidence>
<dbReference type="GO" id="GO:0005975">
    <property type="term" value="P:carbohydrate metabolic process"/>
    <property type="evidence" value="ECO:0007669"/>
    <property type="project" value="InterPro"/>
</dbReference>
<dbReference type="Pfam" id="PF10432">
    <property type="entry name" value="bact-PGI_C"/>
    <property type="match status" value="1"/>
</dbReference>
<keyword evidence="2 4" id="KW-0413">Isomerase</keyword>
<dbReference type="AlphaFoldDB" id="A0A2H0VF69"/>
<reference evidence="5" key="1">
    <citation type="submission" date="2017-09" db="EMBL/GenBank/DDBJ databases">
        <title>Depth-based differentiation of microbial function through sediment-hosted aquifers and enrichment of novel symbionts in the deep terrestrial subsurface.</title>
        <authorList>
            <person name="Probst A.J."/>
            <person name="Ladd B."/>
            <person name="Jarett J.K."/>
            <person name="Geller-Mcgrath D.E."/>
            <person name="Sieber C.M.K."/>
            <person name="Emerson J.B."/>
            <person name="Anantharaman K."/>
            <person name="Thomas B.C."/>
            <person name="Malmstrom R."/>
            <person name="Stieglmeier M."/>
            <person name="Klingl A."/>
            <person name="Woyke T."/>
            <person name="Ryan C.M."/>
            <person name="Banfield J.F."/>
        </authorList>
    </citation>
    <scope>NUCLEOTIDE SEQUENCE [LARGE SCALE GENOMIC DNA]</scope>
</reference>
<dbReference type="NCBIfam" id="TIGR02128">
    <property type="entry name" value="G6PI_arch"/>
    <property type="match status" value="1"/>
</dbReference>
<dbReference type="InterPro" id="IPR019490">
    <property type="entry name" value="Glu6P/Mann6P_isomerase_C"/>
</dbReference>
<gene>
    <name evidence="4" type="ORF">COT89_02960</name>
</gene>
<dbReference type="InterPro" id="IPR046348">
    <property type="entry name" value="SIS_dom_sf"/>
</dbReference>
<dbReference type="SUPFAM" id="SSF53697">
    <property type="entry name" value="SIS domain"/>
    <property type="match status" value="1"/>
</dbReference>
<evidence type="ECO:0000256" key="1">
    <source>
        <dbReference type="ARBA" id="ARBA00010523"/>
    </source>
</evidence>
<comment type="similarity">
    <text evidence="1">Belongs to the PGI/PMI family.</text>
</comment>
<dbReference type="GO" id="GO:0097367">
    <property type="term" value="F:carbohydrate derivative binding"/>
    <property type="evidence" value="ECO:0007669"/>
    <property type="project" value="InterPro"/>
</dbReference>
<dbReference type="PROSITE" id="PS51464">
    <property type="entry name" value="SIS"/>
    <property type="match status" value="1"/>
</dbReference>